<feature type="coiled-coil region" evidence="1">
    <location>
        <begin position="227"/>
        <end position="254"/>
    </location>
</feature>
<dbReference type="Proteomes" id="UP000462621">
    <property type="component" value="Unassembled WGS sequence"/>
</dbReference>
<proteinExistence type="predicted"/>
<reference evidence="2 3" key="1">
    <citation type="submission" date="2019-10" db="EMBL/GenBank/DDBJ databases">
        <title>Vibrio sp. nov. isolated from a shrimp pond.</title>
        <authorList>
            <person name="Gomez-Gil B."/>
            <person name="Enciso-Ibarra J."/>
            <person name="Enciso-Ibarra K."/>
            <person name="Bolan-Mejia C."/>
        </authorList>
    </citation>
    <scope>NUCLEOTIDE SEQUENCE [LARGE SCALE GENOMIC DNA]</scope>
    <source>
        <strain evidence="2 3">CAIM 722</strain>
    </source>
</reference>
<dbReference type="SUPFAM" id="SSF56112">
    <property type="entry name" value="Protein kinase-like (PK-like)"/>
    <property type="match status" value="1"/>
</dbReference>
<evidence type="ECO:0008006" key="4">
    <source>
        <dbReference type="Google" id="ProtNLM"/>
    </source>
</evidence>
<evidence type="ECO:0000256" key="1">
    <source>
        <dbReference type="SAM" id="Coils"/>
    </source>
</evidence>
<protein>
    <recommendedName>
        <fullName evidence="4">Serine/threonine protein kinase</fullName>
    </recommendedName>
</protein>
<dbReference type="RefSeq" id="WP_161157349.1">
    <property type="nucleotide sequence ID" value="NZ_WEKT01000039.1"/>
</dbReference>
<evidence type="ECO:0000313" key="2">
    <source>
        <dbReference type="EMBL" id="MZI94869.1"/>
    </source>
</evidence>
<dbReference type="AlphaFoldDB" id="A0A7X4RW60"/>
<name>A0A7X4RW60_9VIBR</name>
<keyword evidence="1" id="KW-0175">Coiled coil</keyword>
<dbReference type="InterPro" id="IPR011009">
    <property type="entry name" value="Kinase-like_dom_sf"/>
</dbReference>
<evidence type="ECO:0000313" key="3">
    <source>
        <dbReference type="Proteomes" id="UP000462621"/>
    </source>
</evidence>
<organism evidence="2 3">
    <name type="scientific">Vibrio eleionomae</name>
    <dbReference type="NCBI Taxonomy" id="2653505"/>
    <lineage>
        <taxon>Bacteria</taxon>
        <taxon>Pseudomonadati</taxon>
        <taxon>Pseudomonadota</taxon>
        <taxon>Gammaproteobacteria</taxon>
        <taxon>Vibrionales</taxon>
        <taxon>Vibrionaceae</taxon>
        <taxon>Vibrio</taxon>
    </lineage>
</organism>
<dbReference type="EMBL" id="WEKT01000039">
    <property type="protein sequence ID" value="MZI94869.1"/>
    <property type="molecule type" value="Genomic_DNA"/>
</dbReference>
<comment type="caution">
    <text evidence="2">The sequence shown here is derived from an EMBL/GenBank/DDBJ whole genome shotgun (WGS) entry which is preliminary data.</text>
</comment>
<keyword evidence="3" id="KW-1185">Reference proteome</keyword>
<sequence>MSNKHRQVFVYMLKEFEQCDTTYWLKKCGEDKRNVLNRLVNFYFKHRKNRAHLILTSGLTPKERFNKEVSVLEYASNHGLSTPEVVFKGRSMFVTKNAGTPIHRQPEDKQKELFWKATDVLCDFHRNGLIHGRPAMRDIVVNETGKVTFLDFEEARLTSTPSLRTRDFLLFLLDSYRLKGITQEIRLSVLMYWYQEFGENTQRTFHWVESVLNRLGWIAKLVLMCRKNRLSTQLLALRELLREFEVKKRNLEHSVALDH</sequence>
<accession>A0A7X4RW60</accession>
<gene>
    <name evidence="2" type="ORF">F9817_16965</name>
</gene>